<accession>A0A9X1B687</accession>
<name>A0A9X1B687_9GAMM</name>
<dbReference type="InterPro" id="IPR000182">
    <property type="entry name" value="GNAT_dom"/>
</dbReference>
<dbReference type="Gene3D" id="3.40.630.30">
    <property type="match status" value="1"/>
</dbReference>
<dbReference type="PROSITE" id="PS51186">
    <property type="entry name" value="GNAT"/>
    <property type="match status" value="1"/>
</dbReference>
<dbReference type="AlphaFoldDB" id="A0A9X1B687"/>
<reference evidence="2 3" key="1">
    <citation type="journal article" date="2020" name="Microorganisms">
        <title>Osmotic Adaptation and Compatible Solute Biosynthesis of Phototrophic Bacteria as Revealed from Genome Analyses.</title>
        <authorList>
            <person name="Imhoff J.F."/>
            <person name="Rahn T."/>
            <person name="Kunzel S."/>
            <person name="Keller A."/>
            <person name="Neulinger S.C."/>
        </authorList>
    </citation>
    <scope>NUCLEOTIDE SEQUENCE [LARGE SCALE GENOMIC DNA]</scope>
    <source>
        <strain evidence="2 3">DSM 25653</strain>
    </source>
</reference>
<dbReference type="RefSeq" id="WP_200247835.1">
    <property type="nucleotide sequence ID" value="NZ_NRRY01000044.1"/>
</dbReference>
<feature type="domain" description="N-acetyltransferase" evidence="1">
    <location>
        <begin position="24"/>
        <end position="180"/>
    </location>
</feature>
<proteinExistence type="predicted"/>
<dbReference type="Pfam" id="PF13302">
    <property type="entry name" value="Acetyltransf_3"/>
    <property type="match status" value="1"/>
</dbReference>
<dbReference type="InterPro" id="IPR016181">
    <property type="entry name" value="Acyl_CoA_acyltransferase"/>
</dbReference>
<evidence type="ECO:0000313" key="3">
    <source>
        <dbReference type="Proteomes" id="UP001138768"/>
    </source>
</evidence>
<comment type="caution">
    <text evidence="2">The sequence shown here is derived from an EMBL/GenBank/DDBJ whole genome shotgun (WGS) entry which is preliminary data.</text>
</comment>
<evidence type="ECO:0000259" key="1">
    <source>
        <dbReference type="PROSITE" id="PS51186"/>
    </source>
</evidence>
<dbReference type="PANTHER" id="PTHR43415">
    <property type="entry name" value="SPERMIDINE N(1)-ACETYLTRANSFERASE"/>
    <property type="match status" value="1"/>
</dbReference>
<keyword evidence="3" id="KW-1185">Reference proteome</keyword>
<evidence type="ECO:0000313" key="2">
    <source>
        <dbReference type="EMBL" id="MBK1620641.1"/>
    </source>
</evidence>
<gene>
    <name evidence="2" type="ORF">CKO42_19850</name>
</gene>
<dbReference type="EMBL" id="NRRY01000044">
    <property type="protein sequence ID" value="MBK1620641.1"/>
    <property type="molecule type" value="Genomic_DNA"/>
</dbReference>
<dbReference type="PANTHER" id="PTHR43415:SF3">
    <property type="entry name" value="GNAT-FAMILY ACETYLTRANSFERASE"/>
    <property type="match status" value="1"/>
</dbReference>
<dbReference type="GO" id="GO:0016747">
    <property type="term" value="F:acyltransferase activity, transferring groups other than amino-acyl groups"/>
    <property type="evidence" value="ECO:0007669"/>
    <property type="project" value="InterPro"/>
</dbReference>
<organism evidence="2 3">
    <name type="scientific">Lamprobacter modestohalophilus</name>
    <dbReference type="NCBI Taxonomy" id="1064514"/>
    <lineage>
        <taxon>Bacteria</taxon>
        <taxon>Pseudomonadati</taxon>
        <taxon>Pseudomonadota</taxon>
        <taxon>Gammaproteobacteria</taxon>
        <taxon>Chromatiales</taxon>
        <taxon>Chromatiaceae</taxon>
        <taxon>Lamprobacter</taxon>
    </lineage>
</organism>
<protein>
    <recommendedName>
        <fullName evidence="1">N-acetyltransferase domain-containing protein</fullName>
    </recommendedName>
</protein>
<sequence>MTANQLPTQLPKIQKAQQVKGKTLVFRDANAEDAAFILSLRTDEKKSRYLSTTSSDLSAQQKWLQSYSQATDQAYFIIEYQSEPIGTVRLYDAIDNSFCWGSWILKDGRPSQAAMESALMVYAYAVDHLGFTAAHFDVRKGNERVWQFHERFGAKRTAETTLDYFYTLSLEAIQASRTCYAKFLPAGVTVTN</sequence>
<dbReference type="SUPFAM" id="SSF55729">
    <property type="entry name" value="Acyl-CoA N-acyltransferases (Nat)"/>
    <property type="match status" value="1"/>
</dbReference>
<dbReference type="Proteomes" id="UP001138768">
    <property type="component" value="Unassembled WGS sequence"/>
</dbReference>